<sequence length="118" mass="13160">MKARQLILEAESSTESSVAASQGFTPPGDGAELEVETDVRKKSVLLKKYLWTFEMRPLPVVKRRATRKEKRKLQDLERHATAMIACSVSGQRLDQNSDSKATADSADVMPVWSSHQSK</sequence>
<organism evidence="2 3">
    <name type="scientific">Marchantia polymorpha subsp. ruderalis</name>
    <dbReference type="NCBI Taxonomy" id="1480154"/>
    <lineage>
        <taxon>Eukaryota</taxon>
        <taxon>Viridiplantae</taxon>
        <taxon>Streptophyta</taxon>
        <taxon>Embryophyta</taxon>
        <taxon>Marchantiophyta</taxon>
        <taxon>Marchantiopsida</taxon>
        <taxon>Marchantiidae</taxon>
        <taxon>Marchantiales</taxon>
        <taxon>Marchantiaceae</taxon>
        <taxon>Marchantia</taxon>
    </lineage>
</organism>
<comment type="caution">
    <text evidence="2">The sequence shown here is derived from an EMBL/GenBank/DDBJ whole genome shotgun (WGS) entry which is preliminary data.</text>
</comment>
<feature type="region of interest" description="Disordered" evidence="1">
    <location>
        <begin position="90"/>
        <end position="118"/>
    </location>
</feature>
<dbReference type="Proteomes" id="UP000077202">
    <property type="component" value="Unassembled WGS sequence"/>
</dbReference>
<reference evidence="2" key="1">
    <citation type="submission" date="2016-03" db="EMBL/GenBank/DDBJ databases">
        <title>Mechanisms controlling the formation of the plant cell surface in tip-growing cells are functionally conserved among land plants.</title>
        <authorList>
            <person name="Honkanen S."/>
            <person name="Jones V.A."/>
            <person name="Morieri G."/>
            <person name="Champion C."/>
            <person name="Hetherington A.J."/>
            <person name="Kelly S."/>
            <person name="Saint-Marcoux D."/>
            <person name="Proust H."/>
            <person name="Prescott H."/>
            <person name="Dolan L."/>
        </authorList>
    </citation>
    <scope>NUCLEOTIDE SEQUENCE [LARGE SCALE GENOMIC DNA]</scope>
    <source>
        <tissue evidence="2">Whole gametophyte</tissue>
    </source>
</reference>
<protein>
    <submittedName>
        <fullName evidence="2">Uncharacterized protein</fullName>
    </submittedName>
</protein>
<evidence type="ECO:0000313" key="3">
    <source>
        <dbReference type="Proteomes" id="UP000077202"/>
    </source>
</evidence>
<feature type="compositionally biased region" description="Polar residues" evidence="1">
    <location>
        <begin position="90"/>
        <end position="102"/>
    </location>
</feature>
<dbReference type="AlphaFoldDB" id="A0A176W0S9"/>
<feature type="region of interest" description="Disordered" evidence="1">
    <location>
        <begin position="1"/>
        <end position="33"/>
    </location>
</feature>
<keyword evidence="3" id="KW-1185">Reference proteome</keyword>
<gene>
    <name evidence="2" type="ORF">AXG93_3912s1020</name>
</gene>
<evidence type="ECO:0000256" key="1">
    <source>
        <dbReference type="SAM" id="MobiDB-lite"/>
    </source>
</evidence>
<accession>A0A176W0S9</accession>
<dbReference type="EMBL" id="LVLJ01002292">
    <property type="protein sequence ID" value="OAE25796.1"/>
    <property type="molecule type" value="Genomic_DNA"/>
</dbReference>
<proteinExistence type="predicted"/>
<evidence type="ECO:0000313" key="2">
    <source>
        <dbReference type="EMBL" id="OAE25796.1"/>
    </source>
</evidence>
<name>A0A176W0S9_MARPO</name>
<feature type="compositionally biased region" description="Low complexity" evidence="1">
    <location>
        <begin position="9"/>
        <end position="21"/>
    </location>
</feature>